<feature type="compositionally biased region" description="Basic and acidic residues" evidence="3">
    <location>
        <begin position="182"/>
        <end position="196"/>
    </location>
</feature>
<dbReference type="PANTHER" id="PTHR32470">
    <property type="entry name" value="ADH DEHYDROGENASE [UBIQUINONE] 1 ALPHA SUBCOMPLEX ASSEMBLY FACTOR 2"/>
    <property type="match status" value="1"/>
</dbReference>
<evidence type="ECO:0000313" key="4">
    <source>
        <dbReference type="EMBL" id="KDN43303.1"/>
    </source>
</evidence>
<dbReference type="Proteomes" id="UP000027361">
    <property type="component" value="Unassembled WGS sequence"/>
</dbReference>
<feature type="compositionally biased region" description="Low complexity" evidence="3">
    <location>
        <begin position="228"/>
        <end position="241"/>
    </location>
</feature>
<keyword evidence="5" id="KW-1185">Reference proteome</keyword>
<dbReference type="RefSeq" id="XP_013242322.1">
    <property type="nucleotide sequence ID" value="XM_013386868.1"/>
</dbReference>
<dbReference type="OrthoDB" id="10255576at2759"/>
<dbReference type="HOGENOM" id="CLU_1042539_0_0_1"/>
<reference evidence="4 5" key="1">
    <citation type="submission" date="2014-05" db="EMBL/GenBank/DDBJ databases">
        <title>Draft genome sequence of a rare smut relative, Tilletiaria anomala UBC 951.</title>
        <authorList>
            <consortium name="DOE Joint Genome Institute"/>
            <person name="Toome M."/>
            <person name="Kuo A."/>
            <person name="Henrissat B."/>
            <person name="Lipzen A."/>
            <person name="Tritt A."/>
            <person name="Yoshinaga Y."/>
            <person name="Zane M."/>
            <person name="Barry K."/>
            <person name="Grigoriev I.V."/>
            <person name="Spatafora J.W."/>
            <person name="Aimea M.C."/>
        </authorList>
    </citation>
    <scope>NUCLEOTIDE SEQUENCE [LARGE SCALE GENOMIC DNA]</scope>
    <source>
        <strain evidence="4 5">UBC 951</strain>
    </source>
</reference>
<evidence type="ECO:0000313" key="5">
    <source>
        <dbReference type="Proteomes" id="UP000027361"/>
    </source>
</evidence>
<dbReference type="EMBL" id="JMSN01000062">
    <property type="protein sequence ID" value="KDN43303.1"/>
    <property type="molecule type" value="Genomic_DNA"/>
</dbReference>
<gene>
    <name evidence="4" type="ORF">K437DRAFT_257505</name>
</gene>
<dbReference type="GO" id="GO:0045271">
    <property type="term" value="C:respiratory chain complex I"/>
    <property type="evidence" value="ECO:0007669"/>
    <property type="project" value="InterPro"/>
</dbReference>
<dbReference type="InterPro" id="IPR007763">
    <property type="entry name" value="NDUFA12"/>
</dbReference>
<feature type="coiled-coil region" evidence="2">
    <location>
        <begin position="95"/>
        <end position="122"/>
    </location>
</feature>
<dbReference type="Pfam" id="PF05071">
    <property type="entry name" value="NDUFA12"/>
    <property type="match status" value="1"/>
</dbReference>
<organism evidence="4 5">
    <name type="scientific">Tilletiaria anomala (strain ATCC 24038 / CBS 436.72 / UBC 951)</name>
    <dbReference type="NCBI Taxonomy" id="1037660"/>
    <lineage>
        <taxon>Eukaryota</taxon>
        <taxon>Fungi</taxon>
        <taxon>Dikarya</taxon>
        <taxon>Basidiomycota</taxon>
        <taxon>Ustilaginomycotina</taxon>
        <taxon>Exobasidiomycetes</taxon>
        <taxon>Georgefischeriales</taxon>
        <taxon>Tilletiariaceae</taxon>
        <taxon>Tilletiaria</taxon>
    </lineage>
</organism>
<feature type="compositionally biased region" description="Low complexity" evidence="3">
    <location>
        <begin position="149"/>
        <end position="168"/>
    </location>
</feature>
<evidence type="ECO:0000256" key="2">
    <source>
        <dbReference type="SAM" id="Coils"/>
    </source>
</evidence>
<dbReference type="GO" id="GO:0032981">
    <property type="term" value="P:mitochondrial respiratory chain complex I assembly"/>
    <property type="evidence" value="ECO:0007669"/>
    <property type="project" value="TreeGrafter"/>
</dbReference>
<evidence type="ECO:0000256" key="3">
    <source>
        <dbReference type="SAM" id="MobiDB-lite"/>
    </source>
</evidence>
<evidence type="ECO:0008006" key="6">
    <source>
        <dbReference type="Google" id="ProtNLM"/>
    </source>
</evidence>
<evidence type="ECO:0000256" key="1">
    <source>
        <dbReference type="ARBA" id="ARBA00007355"/>
    </source>
</evidence>
<dbReference type="PANTHER" id="PTHR32470:SF2">
    <property type="entry name" value="NADH DEHYDROGENASE [UBIQUINONE] 1 ALPHA SUBCOMPLEX ASSEMBLY FACTOR 2"/>
    <property type="match status" value="1"/>
</dbReference>
<dbReference type="InParanoid" id="A0A066VSQ1"/>
<dbReference type="AlphaFoldDB" id="A0A066VSQ1"/>
<protein>
    <recommendedName>
        <fullName evidence="6">NADH dehydrogenase [ubiquinone] 1 alpha subcomplex subunit</fullName>
    </recommendedName>
</protein>
<comment type="caution">
    <text evidence="4">The sequence shown here is derived from an EMBL/GenBank/DDBJ whole genome shotgun (WGS) entry which is preliminary data.</text>
</comment>
<dbReference type="GeneID" id="25264714"/>
<sequence length="305" mass="33881">MSGFLKSVFKLLGLGRARHLVGYDLERNAYYELPNAFGSTDPRHTRRMIQYSKNKSMGDHIMDQKRLPVQWTLWLRHTRQDPPTIEELQRDVQRIAVTQRNARILEAKYVEEQERRNALRQAEHGSAIALLGGVAPVSEEASRASMRIQPSSAPQGSSSSAAGFAPRPSARRVATVPTSFVSDKEADAERDSRVLSEQELAQGSVRQERIPDNDVWAAARQRIRAQDGAQATSAQPAPTAGGESLYSEAKALRALRRQGQARDTAEKARARQEMGKSVLSAFDVDVQDEVDGVPSARFEPRARHS</sequence>
<feature type="compositionally biased region" description="Basic and acidic residues" evidence="3">
    <location>
        <begin position="263"/>
        <end position="274"/>
    </location>
</feature>
<feature type="region of interest" description="Disordered" evidence="3">
    <location>
        <begin position="226"/>
        <end position="305"/>
    </location>
</feature>
<feature type="region of interest" description="Disordered" evidence="3">
    <location>
        <begin position="141"/>
        <end position="213"/>
    </location>
</feature>
<dbReference type="InterPro" id="IPR052618">
    <property type="entry name" value="ComplexI_NDUFA12"/>
</dbReference>
<accession>A0A066VSQ1</accession>
<proteinExistence type="inferred from homology"/>
<dbReference type="GO" id="GO:0005739">
    <property type="term" value="C:mitochondrion"/>
    <property type="evidence" value="ECO:0007669"/>
    <property type="project" value="TreeGrafter"/>
</dbReference>
<dbReference type="OMA" id="TRRSIQW"/>
<name>A0A066VSQ1_TILAU</name>
<dbReference type="STRING" id="1037660.A0A066VSQ1"/>
<comment type="similarity">
    <text evidence="1">Belongs to the complex I NDUFA12 subunit family.</text>
</comment>
<keyword evidence="2" id="KW-0175">Coiled coil</keyword>